<feature type="region of interest" description="Disordered" evidence="1">
    <location>
        <begin position="150"/>
        <end position="177"/>
    </location>
</feature>
<dbReference type="OrthoDB" id="6249139at2759"/>
<feature type="compositionally biased region" description="Polar residues" evidence="1">
    <location>
        <begin position="155"/>
        <end position="167"/>
    </location>
</feature>
<sequence>MAPSWYAETTEPEEPVEKPAEPPVKGGLYVPVYLRAGGAKVINRQAQPDIESIEEFPTLDAVQEKPKKTKPPKAEADDSWNEVSKTSQGHRADASSHAYTPPVFRQGAELKPFKPSSSSKYSENLEQRYGGGGVAGRDSFQLSTQSWVRGAALPASSQPSTEQTRSSGWVRGIPQSQLTVKPIQRNLTDLPQENRFARLGDT</sequence>
<gene>
    <name evidence="2" type="ORF">DILT_LOCUS6372</name>
</gene>
<evidence type="ECO:0000256" key="1">
    <source>
        <dbReference type="SAM" id="MobiDB-lite"/>
    </source>
</evidence>
<accession>A0A3P7LWH2</accession>
<dbReference type="AlphaFoldDB" id="A0A3P7LWH2"/>
<dbReference type="Proteomes" id="UP000281553">
    <property type="component" value="Unassembled WGS sequence"/>
</dbReference>
<protein>
    <submittedName>
        <fullName evidence="2">Uncharacterized protein</fullName>
    </submittedName>
</protein>
<name>A0A3P7LWH2_DIBLA</name>
<proteinExistence type="predicted"/>
<dbReference type="EMBL" id="UYRU01049392">
    <property type="protein sequence ID" value="VDN10541.1"/>
    <property type="molecule type" value="Genomic_DNA"/>
</dbReference>
<feature type="region of interest" description="Disordered" evidence="1">
    <location>
        <begin position="43"/>
        <end position="137"/>
    </location>
</feature>
<feature type="region of interest" description="Disordered" evidence="1">
    <location>
        <begin position="183"/>
        <end position="202"/>
    </location>
</feature>
<keyword evidence="3" id="KW-1185">Reference proteome</keyword>
<feature type="compositionally biased region" description="Basic and acidic residues" evidence="1">
    <location>
        <begin position="62"/>
        <end position="76"/>
    </location>
</feature>
<feature type="region of interest" description="Disordered" evidence="1">
    <location>
        <begin position="1"/>
        <end position="27"/>
    </location>
</feature>
<feature type="compositionally biased region" description="Low complexity" evidence="1">
    <location>
        <begin position="113"/>
        <end position="122"/>
    </location>
</feature>
<reference evidence="2 3" key="1">
    <citation type="submission" date="2018-11" db="EMBL/GenBank/DDBJ databases">
        <authorList>
            <consortium name="Pathogen Informatics"/>
        </authorList>
    </citation>
    <scope>NUCLEOTIDE SEQUENCE [LARGE SCALE GENOMIC DNA]</scope>
</reference>
<evidence type="ECO:0000313" key="3">
    <source>
        <dbReference type="Proteomes" id="UP000281553"/>
    </source>
</evidence>
<evidence type="ECO:0000313" key="2">
    <source>
        <dbReference type="EMBL" id="VDN10541.1"/>
    </source>
</evidence>
<organism evidence="2 3">
    <name type="scientific">Dibothriocephalus latus</name>
    <name type="common">Fish tapeworm</name>
    <name type="synonym">Diphyllobothrium latum</name>
    <dbReference type="NCBI Taxonomy" id="60516"/>
    <lineage>
        <taxon>Eukaryota</taxon>
        <taxon>Metazoa</taxon>
        <taxon>Spiralia</taxon>
        <taxon>Lophotrochozoa</taxon>
        <taxon>Platyhelminthes</taxon>
        <taxon>Cestoda</taxon>
        <taxon>Eucestoda</taxon>
        <taxon>Diphyllobothriidea</taxon>
        <taxon>Diphyllobothriidae</taxon>
        <taxon>Dibothriocephalus</taxon>
    </lineage>
</organism>